<keyword evidence="8" id="KW-1185">Reference proteome</keyword>
<feature type="transmembrane region" description="Helical" evidence="6">
    <location>
        <begin position="465"/>
        <end position="487"/>
    </location>
</feature>
<dbReference type="Pfam" id="PF13520">
    <property type="entry name" value="AA_permease_2"/>
    <property type="match status" value="1"/>
</dbReference>
<feature type="transmembrane region" description="Helical" evidence="6">
    <location>
        <begin position="538"/>
        <end position="558"/>
    </location>
</feature>
<evidence type="ECO:0000256" key="4">
    <source>
        <dbReference type="ARBA" id="ARBA00023136"/>
    </source>
</evidence>
<evidence type="ECO:0000256" key="5">
    <source>
        <dbReference type="SAM" id="MobiDB-lite"/>
    </source>
</evidence>
<dbReference type="Gene3D" id="1.20.1740.10">
    <property type="entry name" value="Amino acid/polyamine transporter I"/>
    <property type="match status" value="1"/>
</dbReference>
<dbReference type="Proteomes" id="UP001156670">
    <property type="component" value="Unassembled WGS sequence"/>
</dbReference>
<feature type="transmembrane region" description="Helical" evidence="6">
    <location>
        <begin position="208"/>
        <end position="225"/>
    </location>
</feature>
<feature type="transmembrane region" description="Helical" evidence="6">
    <location>
        <begin position="353"/>
        <end position="370"/>
    </location>
</feature>
<sequence>MSSSNAIRRDVGPFALMLTGLGSIIGSGWLFGAWKAAGLAGPGAIWAWVLGAAIIMTIALTYAELGAMFPESGGMVRYGHYSHGSLVGFIAAWANWIAIVSVIPVEAEASVQYMASWPWPWAQDLYHVTEGVGELSRTGLGIAAVLVIIYFLLNFWSVKLFAHSNTAITVFKLIVPAATGLALIASGFHSENFSVGIHGGGHAIDFPAVLTAVATAGIVFSFNGFQSPVNLAGEARNPGRSIPFAVVGSILLATVIYVILQVAYLGSVPQDLLAKAGWHGINFRSPFAELAIIVNLHWLAMLLYVDAFISPSGTGMTYTATTARMIYGMERNGTLPKILGHVHPKWGVPRPAMWFNLAVSFLFLLFFRGWGTLAAVISVATIISYLTGPVSVMTLRRTATELHRPLRVAGLPVLAGVAFVMATELLYWAKWPLTGEIILLMIVALPVYFYFQTFADEFYKPSERLILLVSSIAPTVLLAVLAGAFYLSSSPISQLAPPLLLAGMAYAWVMFGVVIPILRLRSDAALRSVFKHHLRGAVWLIIYLPTVAIVSWAGSTTFGGAGYLSYGADLIVVGVIGLVFYLWGVKSGWRTPAVEAARSEAHAHPDLPLVPPDEETAERVARG</sequence>
<feature type="transmembrane region" description="Helical" evidence="6">
    <location>
        <begin position="44"/>
        <end position="65"/>
    </location>
</feature>
<organism evidence="7 8">
    <name type="scientific">Dyella acidisoli</name>
    <dbReference type="NCBI Taxonomy" id="1867834"/>
    <lineage>
        <taxon>Bacteria</taxon>
        <taxon>Pseudomonadati</taxon>
        <taxon>Pseudomonadota</taxon>
        <taxon>Gammaproteobacteria</taxon>
        <taxon>Lysobacterales</taxon>
        <taxon>Rhodanobacteraceae</taxon>
        <taxon>Dyella</taxon>
    </lineage>
</organism>
<keyword evidence="4 6" id="KW-0472">Membrane</keyword>
<evidence type="ECO:0000256" key="1">
    <source>
        <dbReference type="ARBA" id="ARBA00004141"/>
    </source>
</evidence>
<comment type="subcellular location">
    <subcellularLocation>
        <location evidence="1">Membrane</location>
        <topology evidence="1">Multi-pass membrane protein</topology>
    </subcellularLocation>
</comment>
<evidence type="ECO:0000313" key="8">
    <source>
        <dbReference type="Proteomes" id="UP001156670"/>
    </source>
</evidence>
<evidence type="ECO:0000256" key="3">
    <source>
        <dbReference type="ARBA" id="ARBA00022989"/>
    </source>
</evidence>
<dbReference type="PANTHER" id="PTHR47547:SF1">
    <property type="entry name" value="ASPARTATE-PROTON SYMPORTER"/>
    <property type="match status" value="1"/>
</dbReference>
<dbReference type="InterPro" id="IPR002293">
    <property type="entry name" value="AA/rel_permease1"/>
</dbReference>
<accession>A0ABQ5XQS4</accession>
<feature type="region of interest" description="Disordered" evidence="5">
    <location>
        <begin position="604"/>
        <end position="623"/>
    </location>
</feature>
<evidence type="ECO:0000256" key="2">
    <source>
        <dbReference type="ARBA" id="ARBA00022692"/>
    </source>
</evidence>
<gene>
    <name evidence="7" type="ORF">GCM10007901_16850</name>
</gene>
<feature type="transmembrane region" description="Helical" evidence="6">
    <location>
        <begin position="246"/>
        <end position="267"/>
    </location>
</feature>
<feature type="transmembrane region" description="Helical" evidence="6">
    <location>
        <begin position="12"/>
        <end position="32"/>
    </location>
</feature>
<evidence type="ECO:0000256" key="6">
    <source>
        <dbReference type="SAM" id="Phobius"/>
    </source>
</evidence>
<feature type="transmembrane region" description="Helical" evidence="6">
    <location>
        <begin position="408"/>
        <end position="429"/>
    </location>
</feature>
<feature type="transmembrane region" description="Helical" evidence="6">
    <location>
        <begin position="376"/>
        <end position="396"/>
    </location>
</feature>
<keyword evidence="3 6" id="KW-1133">Transmembrane helix</keyword>
<dbReference type="InterPro" id="IPR052962">
    <property type="entry name" value="AA_Transporter_AGT"/>
</dbReference>
<evidence type="ECO:0000313" key="7">
    <source>
        <dbReference type="EMBL" id="GLQ92734.1"/>
    </source>
</evidence>
<name>A0ABQ5XQS4_9GAMM</name>
<feature type="transmembrane region" description="Helical" evidence="6">
    <location>
        <begin position="287"/>
        <end position="309"/>
    </location>
</feature>
<feature type="transmembrane region" description="Helical" evidence="6">
    <location>
        <begin position="435"/>
        <end position="453"/>
    </location>
</feature>
<keyword evidence="2 6" id="KW-0812">Transmembrane</keyword>
<protein>
    <recommendedName>
        <fullName evidence="9">APC family permease</fullName>
    </recommendedName>
</protein>
<dbReference type="PIRSF" id="PIRSF006060">
    <property type="entry name" value="AA_transporter"/>
    <property type="match status" value="1"/>
</dbReference>
<feature type="transmembrane region" description="Helical" evidence="6">
    <location>
        <begin position="564"/>
        <end position="583"/>
    </location>
</feature>
<feature type="transmembrane region" description="Helical" evidence="6">
    <location>
        <begin position="170"/>
        <end position="188"/>
    </location>
</feature>
<feature type="transmembrane region" description="Helical" evidence="6">
    <location>
        <begin position="499"/>
        <end position="518"/>
    </location>
</feature>
<dbReference type="EMBL" id="BSOB01000010">
    <property type="protein sequence ID" value="GLQ92734.1"/>
    <property type="molecule type" value="Genomic_DNA"/>
</dbReference>
<feature type="transmembrane region" description="Helical" evidence="6">
    <location>
        <begin position="86"/>
        <end position="105"/>
    </location>
</feature>
<dbReference type="PANTHER" id="PTHR47547">
    <property type="match status" value="1"/>
</dbReference>
<feature type="transmembrane region" description="Helical" evidence="6">
    <location>
        <begin position="139"/>
        <end position="158"/>
    </location>
</feature>
<proteinExistence type="predicted"/>
<reference evidence="8" key="1">
    <citation type="journal article" date="2019" name="Int. J. Syst. Evol. Microbiol.">
        <title>The Global Catalogue of Microorganisms (GCM) 10K type strain sequencing project: providing services to taxonomists for standard genome sequencing and annotation.</title>
        <authorList>
            <consortium name="The Broad Institute Genomics Platform"/>
            <consortium name="The Broad Institute Genome Sequencing Center for Infectious Disease"/>
            <person name="Wu L."/>
            <person name="Ma J."/>
        </authorList>
    </citation>
    <scope>NUCLEOTIDE SEQUENCE [LARGE SCALE GENOMIC DNA]</scope>
    <source>
        <strain evidence="8">NBRC 111980</strain>
    </source>
</reference>
<evidence type="ECO:0008006" key="9">
    <source>
        <dbReference type="Google" id="ProtNLM"/>
    </source>
</evidence>
<comment type="caution">
    <text evidence="7">The sequence shown here is derived from an EMBL/GenBank/DDBJ whole genome shotgun (WGS) entry which is preliminary data.</text>
</comment>